<reference evidence="1" key="2">
    <citation type="submission" date="2022-06" db="UniProtKB">
        <authorList>
            <consortium name="EnsemblMetazoa"/>
        </authorList>
    </citation>
    <scope>IDENTIFICATION</scope>
    <source>
        <strain evidence="1">DF5081</strain>
    </source>
</reference>
<evidence type="ECO:0000313" key="1">
    <source>
        <dbReference type="EnsemblMetazoa" id="CJA12326.1"/>
    </source>
</evidence>
<organism evidence="1 2">
    <name type="scientific">Caenorhabditis japonica</name>
    <dbReference type="NCBI Taxonomy" id="281687"/>
    <lineage>
        <taxon>Eukaryota</taxon>
        <taxon>Metazoa</taxon>
        <taxon>Ecdysozoa</taxon>
        <taxon>Nematoda</taxon>
        <taxon>Chromadorea</taxon>
        <taxon>Rhabditida</taxon>
        <taxon>Rhabditina</taxon>
        <taxon>Rhabditomorpha</taxon>
        <taxon>Rhabditoidea</taxon>
        <taxon>Rhabditidae</taxon>
        <taxon>Peloderinae</taxon>
        <taxon>Caenorhabditis</taxon>
    </lineage>
</organism>
<name>A0A8R1DU65_CAEJA</name>
<dbReference type="AlphaFoldDB" id="A0A8R1DU65"/>
<protein>
    <submittedName>
        <fullName evidence="1">Uncharacterized protein</fullName>
    </submittedName>
</protein>
<dbReference type="Proteomes" id="UP000005237">
    <property type="component" value="Unassembled WGS sequence"/>
</dbReference>
<sequence length="125" mass="14785">MWRAFDEEAERSVRYTRTAYFAEEFRSQSGISTKKKRNAFQMCGQSEFVHYDDGVQRGKEAVKERQSLFYCRDAAIRIVNSSIGRAFQHLRWDSVKKFRACLMKEGKPDEYTTEEAWNYQLTDSP</sequence>
<evidence type="ECO:0000313" key="2">
    <source>
        <dbReference type="Proteomes" id="UP000005237"/>
    </source>
</evidence>
<accession>A0A8R1DU65</accession>
<keyword evidence="2" id="KW-1185">Reference proteome</keyword>
<dbReference type="EnsemblMetazoa" id="CJA12326.1">
    <property type="protein sequence ID" value="CJA12326.1"/>
    <property type="gene ID" value="WBGene00131530"/>
</dbReference>
<reference evidence="2" key="1">
    <citation type="submission" date="2010-08" db="EMBL/GenBank/DDBJ databases">
        <authorList>
            <consortium name="Caenorhabditis japonica Sequencing Consortium"/>
            <person name="Wilson R.K."/>
        </authorList>
    </citation>
    <scope>NUCLEOTIDE SEQUENCE [LARGE SCALE GENOMIC DNA]</scope>
    <source>
        <strain evidence="2">DF5081</strain>
    </source>
</reference>
<proteinExistence type="predicted"/>